<dbReference type="PANTHER" id="PTHR35794:SF2">
    <property type="entry name" value="CELL DIVISION PROTEIN DIVIVA"/>
    <property type="match status" value="1"/>
</dbReference>
<dbReference type="GO" id="GO:0051301">
    <property type="term" value="P:cell division"/>
    <property type="evidence" value="ECO:0007669"/>
    <property type="project" value="UniProtKB-KW"/>
</dbReference>
<comment type="caution">
    <text evidence="9">The sequence shown here is derived from an EMBL/GenBank/DDBJ whole genome shotgun (WGS) entry which is preliminary data.</text>
</comment>
<keyword evidence="3" id="KW-0963">Cytoplasm</keyword>
<proteinExistence type="inferred from homology"/>
<dbReference type="AlphaFoldDB" id="A0A2I9CRV4"/>
<dbReference type="Proteomes" id="UP000236569">
    <property type="component" value="Unassembled WGS sequence"/>
</dbReference>
<keyword evidence="10" id="KW-1185">Reference proteome</keyword>
<dbReference type="InterPro" id="IPR007793">
    <property type="entry name" value="DivIVA_fam"/>
</dbReference>
<dbReference type="OrthoDB" id="9815492at2"/>
<evidence type="ECO:0000313" key="10">
    <source>
        <dbReference type="Proteomes" id="UP000236569"/>
    </source>
</evidence>
<keyword evidence="6" id="KW-0131">Cell cycle</keyword>
<evidence type="ECO:0000256" key="7">
    <source>
        <dbReference type="SAM" id="Coils"/>
    </source>
</evidence>
<dbReference type="InterPro" id="IPR019933">
    <property type="entry name" value="DivIVA_domain"/>
</dbReference>
<accession>A0A2I9CRV4</accession>
<feature type="region of interest" description="Disordered" evidence="8">
    <location>
        <begin position="1"/>
        <end position="26"/>
    </location>
</feature>
<feature type="compositionally biased region" description="Polar residues" evidence="8">
    <location>
        <begin position="1"/>
        <end position="13"/>
    </location>
</feature>
<gene>
    <name evidence="9" type="ORF">DAERI_010446</name>
</gene>
<sequence>MSQHSSDLLNSEPLTPLDISHRTFPRRPGGYDRAGVRLFLGQVANEVEALLHERQALRGRVEELERELEERRQAEDEIRRAVVAAERIGHDLRENATRQCELMIEQAQTRREAIDRDSAARLAELEAAHQARMAELEAAFRGRFADLEREHHGLTLERDRAHAERTVYLERAFNERYAELTARLSAVRTEYTQFVGQYRALIQSFAELSARHLPAAEDLSLPASPLPGSPAALTLDEPGGEEGEPGPSRDLARVEEQFA</sequence>
<comment type="similarity">
    <text evidence="2">Belongs to the DivIVA family.</text>
</comment>
<evidence type="ECO:0000256" key="3">
    <source>
        <dbReference type="ARBA" id="ARBA00022490"/>
    </source>
</evidence>
<evidence type="ECO:0000256" key="6">
    <source>
        <dbReference type="ARBA" id="ARBA00023306"/>
    </source>
</evidence>
<dbReference type="GO" id="GO:0005737">
    <property type="term" value="C:cytoplasm"/>
    <property type="evidence" value="ECO:0007669"/>
    <property type="project" value="UniProtKB-SubCell"/>
</dbReference>
<dbReference type="PANTHER" id="PTHR35794">
    <property type="entry name" value="CELL DIVISION PROTEIN DIVIVA"/>
    <property type="match status" value="1"/>
</dbReference>
<dbReference type="EMBL" id="BFAG01000001">
    <property type="protein sequence ID" value="GBF04274.1"/>
    <property type="molecule type" value="Genomic_DNA"/>
</dbReference>
<evidence type="ECO:0000256" key="8">
    <source>
        <dbReference type="SAM" id="MobiDB-lite"/>
    </source>
</evidence>
<name>A0A2I9CRV4_9DEIO</name>
<keyword evidence="4" id="KW-0132">Cell division</keyword>
<evidence type="ECO:0000313" key="9">
    <source>
        <dbReference type="EMBL" id="GBF04274.1"/>
    </source>
</evidence>
<comment type="subcellular location">
    <subcellularLocation>
        <location evidence="1">Cytoplasm</location>
    </subcellularLocation>
</comment>
<feature type="region of interest" description="Disordered" evidence="8">
    <location>
        <begin position="219"/>
        <end position="259"/>
    </location>
</feature>
<reference evidence="10" key="1">
    <citation type="submission" date="2018-01" db="EMBL/GenBank/DDBJ databases">
        <title>Draft Genome Sequence of the Radioresistant Bacterium Deinococcus aerius TR0125, Isolated from the Higher Atmosphere above Japan.</title>
        <authorList>
            <person name="Satoh K."/>
            <person name="Arai H."/>
            <person name="Sanzen T."/>
            <person name="Kawaguchi Y."/>
            <person name="Hayashi H."/>
            <person name="Yokobori S."/>
            <person name="Yamagishi A."/>
            <person name="Oono Y."/>
            <person name="Narumi I."/>
        </authorList>
    </citation>
    <scope>NUCLEOTIDE SEQUENCE [LARGE SCALE GENOMIC DNA]</scope>
    <source>
        <strain evidence="10">TR0125</strain>
    </source>
</reference>
<evidence type="ECO:0000256" key="1">
    <source>
        <dbReference type="ARBA" id="ARBA00004496"/>
    </source>
</evidence>
<dbReference type="NCBIfam" id="TIGR03544">
    <property type="entry name" value="DivI1A_domain"/>
    <property type="match status" value="1"/>
</dbReference>
<feature type="coiled-coil region" evidence="7">
    <location>
        <begin position="47"/>
        <end position="84"/>
    </location>
</feature>
<feature type="compositionally biased region" description="Basic and acidic residues" evidence="8">
    <location>
        <begin position="250"/>
        <end position="259"/>
    </location>
</feature>
<evidence type="ECO:0000256" key="4">
    <source>
        <dbReference type="ARBA" id="ARBA00022618"/>
    </source>
</evidence>
<dbReference type="Gene3D" id="6.10.250.660">
    <property type="match status" value="1"/>
</dbReference>
<dbReference type="Pfam" id="PF05103">
    <property type="entry name" value="DivIVA"/>
    <property type="match status" value="1"/>
</dbReference>
<evidence type="ECO:0000256" key="2">
    <source>
        <dbReference type="ARBA" id="ARBA00009008"/>
    </source>
</evidence>
<dbReference type="RefSeq" id="WP_103127820.1">
    <property type="nucleotide sequence ID" value="NZ_BFAG01000001.1"/>
</dbReference>
<protein>
    <submittedName>
        <fullName evidence="9">DivIVA protein</fullName>
    </submittedName>
</protein>
<organism evidence="9 10">
    <name type="scientific">Deinococcus aerius</name>
    <dbReference type="NCBI Taxonomy" id="200253"/>
    <lineage>
        <taxon>Bacteria</taxon>
        <taxon>Thermotogati</taxon>
        <taxon>Deinococcota</taxon>
        <taxon>Deinococci</taxon>
        <taxon>Deinococcales</taxon>
        <taxon>Deinococcaceae</taxon>
        <taxon>Deinococcus</taxon>
    </lineage>
</organism>
<evidence type="ECO:0000256" key="5">
    <source>
        <dbReference type="ARBA" id="ARBA00023054"/>
    </source>
</evidence>
<keyword evidence="5 7" id="KW-0175">Coiled coil</keyword>